<dbReference type="GO" id="GO:0033065">
    <property type="term" value="C:Rad51C-XRCC3 complex"/>
    <property type="evidence" value="ECO:0007669"/>
    <property type="project" value="TreeGrafter"/>
</dbReference>
<dbReference type="InterPro" id="IPR016467">
    <property type="entry name" value="DNA_recomb/repair_RecA-like"/>
</dbReference>
<evidence type="ECO:0000313" key="4">
    <source>
        <dbReference type="EMBL" id="KAK3238200.1"/>
    </source>
</evidence>
<reference evidence="4 5" key="1">
    <citation type="journal article" date="2015" name="Genome Biol. Evol.">
        <title>Comparative Genomics of a Bacterivorous Green Alga Reveals Evolutionary Causalities and Consequences of Phago-Mixotrophic Mode of Nutrition.</title>
        <authorList>
            <person name="Burns J.A."/>
            <person name="Paasch A."/>
            <person name="Narechania A."/>
            <person name="Kim E."/>
        </authorList>
    </citation>
    <scope>NUCLEOTIDE SEQUENCE [LARGE SCALE GENOMIC DNA]</scope>
    <source>
        <strain evidence="4 5">PLY_AMNH</strain>
    </source>
</reference>
<dbReference type="InterPro" id="IPR013632">
    <property type="entry name" value="Rad51_C"/>
</dbReference>
<dbReference type="Pfam" id="PF08423">
    <property type="entry name" value="Rad51"/>
    <property type="match status" value="1"/>
</dbReference>
<dbReference type="InterPro" id="IPR020588">
    <property type="entry name" value="RecA_ATP-bd"/>
</dbReference>
<feature type="domain" description="RecA family profile 1" evidence="3">
    <location>
        <begin position="16"/>
        <end position="201"/>
    </location>
</feature>
<dbReference type="PIRSF" id="PIRSF005856">
    <property type="entry name" value="Rad51"/>
    <property type="match status" value="1"/>
</dbReference>
<dbReference type="SUPFAM" id="SSF52540">
    <property type="entry name" value="P-loop containing nucleoside triphosphate hydrolases"/>
    <property type="match status" value="1"/>
</dbReference>
<evidence type="ECO:0000313" key="5">
    <source>
        <dbReference type="Proteomes" id="UP001190700"/>
    </source>
</evidence>
<dbReference type="GO" id="GO:0000400">
    <property type="term" value="F:four-way junction DNA binding"/>
    <property type="evidence" value="ECO:0007669"/>
    <property type="project" value="TreeGrafter"/>
</dbReference>
<dbReference type="PANTHER" id="PTHR46487:SF1">
    <property type="entry name" value="DNA REPAIR PROTEIN XRCC3"/>
    <property type="match status" value="1"/>
</dbReference>
<keyword evidence="5" id="KW-1185">Reference proteome</keyword>
<sequence length="285" mass="31498">MSGIRAPSVADLLRTTSLKCSLGCPILDRTLSGGIPTRLVTEIVGESTTAKTQLCLQLSLTVQAPIELGGLRGSALYIHTESPAPVARLRSMAEARWRYRLEQAVEPSEALEHIFIEKVLTSAEDLFETLTRAGELMARQADNPSRIRLLVVDSISNLFRDLDVADATDLSERSNLLYRIARLLKEYAYVYDVAVVVTNHVMDCVDLNAPTTKATIPFPYHTSGRSVMPALGLYWGSSLNLRIFLSRHEASDHLKGPARRLQVLFAPNLPLVKCEFSVDNWGVHA</sequence>
<keyword evidence="1" id="KW-0547">Nucleotide-binding</keyword>
<dbReference type="EMBL" id="LGRX02034302">
    <property type="protein sequence ID" value="KAK3238200.1"/>
    <property type="molecule type" value="Genomic_DNA"/>
</dbReference>
<dbReference type="GO" id="GO:0000722">
    <property type="term" value="P:telomere maintenance via recombination"/>
    <property type="evidence" value="ECO:0007669"/>
    <property type="project" value="TreeGrafter"/>
</dbReference>
<dbReference type="PANTHER" id="PTHR46487">
    <property type="entry name" value="DNA REPAIR PROTEIN XRCC3"/>
    <property type="match status" value="1"/>
</dbReference>
<keyword evidence="2" id="KW-0067">ATP-binding</keyword>
<dbReference type="GO" id="GO:0140664">
    <property type="term" value="F:ATP-dependent DNA damage sensor activity"/>
    <property type="evidence" value="ECO:0007669"/>
    <property type="project" value="InterPro"/>
</dbReference>
<evidence type="ECO:0000259" key="3">
    <source>
        <dbReference type="PROSITE" id="PS50162"/>
    </source>
</evidence>
<dbReference type="Proteomes" id="UP001190700">
    <property type="component" value="Unassembled WGS sequence"/>
</dbReference>
<dbReference type="GO" id="GO:0005524">
    <property type="term" value="F:ATP binding"/>
    <property type="evidence" value="ECO:0007669"/>
    <property type="project" value="UniProtKB-KW"/>
</dbReference>
<dbReference type="PROSITE" id="PS50162">
    <property type="entry name" value="RECA_2"/>
    <property type="match status" value="1"/>
</dbReference>
<dbReference type="InterPro" id="IPR027417">
    <property type="entry name" value="P-loop_NTPase"/>
</dbReference>
<dbReference type="Gene3D" id="3.40.50.300">
    <property type="entry name" value="P-loop containing nucleotide triphosphate hydrolases"/>
    <property type="match status" value="1"/>
</dbReference>
<evidence type="ECO:0000256" key="1">
    <source>
        <dbReference type="ARBA" id="ARBA00022741"/>
    </source>
</evidence>
<dbReference type="AlphaFoldDB" id="A0AAE0BLK4"/>
<dbReference type="GO" id="GO:0005657">
    <property type="term" value="C:replication fork"/>
    <property type="evidence" value="ECO:0007669"/>
    <property type="project" value="TreeGrafter"/>
</dbReference>
<name>A0AAE0BLK4_9CHLO</name>
<gene>
    <name evidence="4" type="ORF">CYMTET_51772</name>
</gene>
<dbReference type="GO" id="GO:0090656">
    <property type="term" value="P:t-circle formation"/>
    <property type="evidence" value="ECO:0007669"/>
    <property type="project" value="TreeGrafter"/>
</dbReference>
<dbReference type="GO" id="GO:0071140">
    <property type="term" value="P:resolution of mitotic recombination intermediates"/>
    <property type="evidence" value="ECO:0007669"/>
    <property type="project" value="TreeGrafter"/>
</dbReference>
<organism evidence="4 5">
    <name type="scientific">Cymbomonas tetramitiformis</name>
    <dbReference type="NCBI Taxonomy" id="36881"/>
    <lineage>
        <taxon>Eukaryota</taxon>
        <taxon>Viridiplantae</taxon>
        <taxon>Chlorophyta</taxon>
        <taxon>Pyramimonadophyceae</taxon>
        <taxon>Pyramimonadales</taxon>
        <taxon>Pyramimonadaceae</taxon>
        <taxon>Cymbomonas</taxon>
    </lineage>
</organism>
<protein>
    <recommendedName>
        <fullName evidence="3">RecA family profile 1 domain-containing protein</fullName>
    </recommendedName>
</protein>
<evidence type="ECO:0000256" key="2">
    <source>
        <dbReference type="ARBA" id="ARBA00022840"/>
    </source>
</evidence>
<proteinExistence type="predicted"/>
<comment type="caution">
    <text evidence="4">The sequence shown here is derived from an EMBL/GenBank/DDBJ whole genome shotgun (WGS) entry which is preliminary data.</text>
</comment>
<accession>A0AAE0BLK4</accession>
<dbReference type="GO" id="GO:0045003">
    <property type="term" value="P:double-strand break repair via synthesis-dependent strand annealing"/>
    <property type="evidence" value="ECO:0007669"/>
    <property type="project" value="TreeGrafter"/>
</dbReference>